<evidence type="ECO:0000313" key="3">
    <source>
        <dbReference type="EMBL" id="MBB4947104.1"/>
    </source>
</evidence>
<reference evidence="5 6" key="1">
    <citation type="submission" date="2020-08" db="EMBL/GenBank/DDBJ databases">
        <title>Sequencing the genomes of 1000 actinobacteria strains.</title>
        <authorList>
            <person name="Klenk H.-P."/>
        </authorList>
    </citation>
    <scope>NUCLEOTIDE SEQUENCE [LARGE SCALE GENOMIC DNA]</scope>
    <source>
        <strain evidence="5 6">DSM 44786</strain>
    </source>
</reference>
<dbReference type="EMBL" id="JACHJR010000001">
    <property type="protein sequence ID" value="MBB4951775.1"/>
    <property type="molecule type" value="Genomic_DNA"/>
</dbReference>
<name>A0A7W7SJU5_9ACTN</name>
<organism evidence="5 6">
    <name type="scientific">Kitasatospora gansuensis</name>
    <dbReference type="NCBI Taxonomy" id="258050"/>
    <lineage>
        <taxon>Bacteria</taxon>
        <taxon>Bacillati</taxon>
        <taxon>Actinomycetota</taxon>
        <taxon>Actinomycetes</taxon>
        <taxon>Kitasatosporales</taxon>
        <taxon>Streptomycetaceae</taxon>
        <taxon>Kitasatospora</taxon>
    </lineage>
</organism>
<sequence length="164" mass="18208">MTVEQQWLLDETPWPEQATLAYGELVELTTPHPPVPSLGWLGPEIVGSRGVVVGCVIKQDERDGHVGPIYSVETEDGSPWGLRPEFLIPRGRLHPDMPPRYRSDLPDGTRVRIRTESDSPSETTEAVGEVAGVWWTTSLEPPKGYIVQVGDHEYCVTPEQAEVL</sequence>
<dbReference type="EMBL" id="JACHJR010000001">
    <property type="protein sequence ID" value="MBB4945175.1"/>
    <property type="molecule type" value="Genomic_DNA"/>
</dbReference>
<evidence type="ECO:0000313" key="4">
    <source>
        <dbReference type="EMBL" id="MBB4951019.1"/>
    </source>
</evidence>
<evidence type="ECO:0000313" key="1">
    <source>
        <dbReference type="EMBL" id="MBB4944626.1"/>
    </source>
</evidence>
<protein>
    <submittedName>
        <fullName evidence="5">Uncharacterized protein</fullName>
    </submittedName>
</protein>
<proteinExistence type="predicted"/>
<dbReference type="AlphaFoldDB" id="A0A7W7SJU5"/>
<dbReference type="EMBL" id="JACHJR010000001">
    <property type="protein sequence ID" value="MBB4951019.1"/>
    <property type="molecule type" value="Genomic_DNA"/>
</dbReference>
<evidence type="ECO:0000313" key="5">
    <source>
        <dbReference type="EMBL" id="MBB4951775.1"/>
    </source>
</evidence>
<dbReference type="EMBL" id="JACHJR010000001">
    <property type="protein sequence ID" value="MBB4944626.1"/>
    <property type="molecule type" value="Genomic_DNA"/>
</dbReference>
<dbReference type="EMBL" id="JACHJR010000001">
    <property type="protein sequence ID" value="MBB4947104.1"/>
    <property type="molecule type" value="Genomic_DNA"/>
</dbReference>
<dbReference type="Proteomes" id="UP000573327">
    <property type="component" value="Unassembled WGS sequence"/>
</dbReference>
<evidence type="ECO:0000313" key="2">
    <source>
        <dbReference type="EMBL" id="MBB4945175.1"/>
    </source>
</evidence>
<dbReference type="RefSeq" id="WP_184925799.1">
    <property type="nucleotide sequence ID" value="NZ_JACHJR010000001.1"/>
</dbReference>
<evidence type="ECO:0000313" key="6">
    <source>
        <dbReference type="Proteomes" id="UP000573327"/>
    </source>
</evidence>
<keyword evidence="6" id="KW-1185">Reference proteome</keyword>
<comment type="caution">
    <text evidence="5">The sequence shown here is derived from an EMBL/GenBank/DDBJ whole genome shotgun (WGS) entry which is preliminary data.</text>
</comment>
<accession>A0A7W7SJU5</accession>
<gene>
    <name evidence="1" type="ORF">F4556_000161</name>
    <name evidence="2" type="ORF">F4556_000710</name>
    <name evidence="3" type="ORF">F4556_002639</name>
    <name evidence="4" type="ORF">F4556_006554</name>
    <name evidence="5" type="ORF">F4556_007310</name>
</gene>